<evidence type="ECO:0000313" key="4">
    <source>
        <dbReference type="Proteomes" id="UP000045782"/>
    </source>
</evidence>
<sequence length="320" mass="33949">MRKKAAQQRLTRWTAVVVVVLAAIGGLRTVIDTTGAIVRAAVGGDDQAAVETSNLNSFFAAADCAQDFVKAFLTTPKGREIEVLRFYTGDMALPETPIEASDPRITGVKEQPGPAAGTQQWAFVVSMAQRNPGSLDTIRVRYLTTVFVDTRGNTRATKKPTPLGPQDWGVDVPLDYPTPVDANDPTVTAISGFLRALLSGGPDMTRYAAKDNKARPTNPPLYGSITVTSVRSQPPTMTDDGHQKVRMLATIKADSFTSYEFDFPLELTATDGGWMVSAIEWFPALGSSASAPPTTTTAPTTTSKAPAPSTPGNAAGFGKP</sequence>
<proteinExistence type="predicted"/>
<dbReference type="Pfam" id="PF12642">
    <property type="entry name" value="TpcC"/>
    <property type="match status" value="1"/>
</dbReference>
<reference evidence="3 4" key="1">
    <citation type="submission" date="2015-03" db="EMBL/GenBank/DDBJ databases">
        <authorList>
            <person name="Murphy D."/>
        </authorList>
    </citation>
    <scope>NUCLEOTIDE SEQUENCE [LARGE SCALE GENOMIC DNA]</scope>
    <source>
        <strain evidence="3 4">PAP088</strain>
    </source>
</reference>
<dbReference type="Proteomes" id="UP000045782">
    <property type="component" value="Unassembled WGS sequence"/>
</dbReference>
<accession>A0A0U0ZSL5</accession>
<keyword evidence="2" id="KW-1133">Transmembrane helix</keyword>
<feature type="transmembrane region" description="Helical" evidence="2">
    <location>
        <begin position="12"/>
        <end position="31"/>
    </location>
</feature>
<feature type="region of interest" description="Disordered" evidence="1">
    <location>
        <begin position="289"/>
        <end position="320"/>
    </location>
</feature>
<dbReference type="EMBL" id="CSWP01000009">
    <property type="protein sequence ID" value="CPV66055.1"/>
    <property type="molecule type" value="Genomic_DNA"/>
</dbReference>
<evidence type="ECO:0000313" key="3">
    <source>
        <dbReference type="EMBL" id="CPV66055.1"/>
    </source>
</evidence>
<keyword evidence="2" id="KW-0812">Transmembrane</keyword>
<protein>
    <submittedName>
        <fullName evidence="3">Conjugative transposon protein TcpC</fullName>
    </submittedName>
</protein>
<feature type="compositionally biased region" description="Low complexity" evidence="1">
    <location>
        <begin position="289"/>
        <end position="311"/>
    </location>
</feature>
<organism evidence="3 4">
    <name type="scientific">Mycobacteroides abscessus</name>
    <dbReference type="NCBI Taxonomy" id="36809"/>
    <lineage>
        <taxon>Bacteria</taxon>
        <taxon>Bacillati</taxon>
        <taxon>Actinomycetota</taxon>
        <taxon>Actinomycetes</taxon>
        <taxon>Mycobacteriales</taxon>
        <taxon>Mycobacteriaceae</taxon>
        <taxon>Mycobacteroides</taxon>
    </lineage>
</organism>
<dbReference type="InterPro" id="IPR024735">
    <property type="entry name" value="TcpC"/>
</dbReference>
<evidence type="ECO:0000256" key="1">
    <source>
        <dbReference type="SAM" id="MobiDB-lite"/>
    </source>
</evidence>
<feature type="region of interest" description="Disordered" evidence="1">
    <location>
        <begin position="210"/>
        <end position="241"/>
    </location>
</feature>
<keyword evidence="2" id="KW-0472">Membrane</keyword>
<evidence type="ECO:0000256" key="2">
    <source>
        <dbReference type="SAM" id="Phobius"/>
    </source>
</evidence>
<gene>
    <name evidence="3" type="ORF">ERS075579_03931</name>
</gene>
<name>A0A0U0ZSL5_9MYCO</name>
<dbReference type="AlphaFoldDB" id="A0A0U0ZSL5"/>
<feature type="compositionally biased region" description="Polar residues" evidence="1">
    <location>
        <begin position="225"/>
        <end position="236"/>
    </location>
</feature>